<dbReference type="PANTHER" id="PTHR43019">
    <property type="entry name" value="SERINE ENDOPROTEASE DEGS"/>
    <property type="match status" value="1"/>
</dbReference>
<evidence type="ECO:0000313" key="1">
    <source>
        <dbReference type="EMBL" id="PSB04319.1"/>
    </source>
</evidence>
<gene>
    <name evidence="1" type="ORF">C7B64_04430</name>
</gene>
<dbReference type="GO" id="GO:0008233">
    <property type="term" value="F:peptidase activity"/>
    <property type="evidence" value="ECO:0007669"/>
    <property type="project" value="UniProtKB-KW"/>
</dbReference>
<comment type="caution">
    <text evidence="1">The sequence shown here is derived from an EMBL/GenBank/DDBJ whole genome shotgun (WGS) entry which is preliminary data.</text>
</comment>
<keyword evidence="1" id="KW-0378">Hydrolase</keyword>
<reference evidence="1 2" key="1">
    <citation type="submission" date="2018-02" db="EMBL/GenBank/DDBJ databases">
        <authorList>
            <person name="Cohen D.B."/>
            <person name="Kent A.D."/>
        </authorList>
    </citation>
    <scope>NUCLEOTIDE SEQUENCE [LARGE SCALE GENOMIC DNA]</scope>
    <source>
        <strain evidence="1 2">CCAP 1448/3</strain>
    </source>
</reference>
<reference evidence="1 2" key="2">
    <citation type="submission" date="2018-03" db="EMBL/GenBank/DDBJ databases">
        <title>The ancient ancestry and fast evolution of plastids.</title>
        <authorList>
            <person name="Moore K.R."/>
            <person name="Magnabosco C."/>
            <person name="Momper L."/>
            <person name="Gold D.A."/>
            <person name="Bosak T."/>
            <person name="Fournier G.P."/>
        </authorList>
    </citation>
    <scope>NUCLEOTIDE SEQUENCE [LARGE SCALE GENOMIC DNA]</scope>
    <source>
        <strain evidence="1 2">CCAP 1448/3</strain>
    </source>
</reference>
<evidence type="ECO:0000313" key="2">
    <source>
        <dbReference type="Proteomes" id="UP000238762"/>
    </source>
</evidence>
<dbReference type="OrthoDB" id="561030at2"/>
<dbReference type="GO" id="GO:0006508">
    <property type="term" value="P:proteolysis"/>
    <property type="evidence" value="ECO:0007669"/>
    <property type="project" value="UniProtKB-KW"/>
</dbReference>
<keyword evidence="1" id="KW-0645">Protease</keyword>
<dbReference type="SUPFAM" id="SSF50494">
    <property type="entry name" value="Trypsin-like serine proteases"/>
    <property type="match status" value="1"/>
</dbReference>
<dbReference type="InterPro" id="IPR009003">
    <property type="entry name" value="Peptidase_S1_PA"/>
</dbReference>
<dbReference type="PANTHER" id="PTHR43019:SF23">
    <property type="entry name" value="PROTEASE DO-LIKE 5, CHLOROPLASTIC"/>
    <property type="match status" value="1"/>
</dbReference>
<keyword evidence="2" id="KW-1185">Reference proteome</keyword>
<dbReference type="Proteomes" id="UP000238762">
    <property type="component" value="Unassembled WGS sequence"/>
</dbReference>
<name>A0A2T1C7U2_9CYAN</name>
<sequence length="301" mass="32326">MNWNYGLRGMVTPVAIASVISIQTNVAVALTGEEVNNIAREFTVLIQGKDGHGSGFIVSQNAKTYYVVTVQHVVAKSGKYAVITADKQAHEVEGDQIKVLPGVDLAVMQFDSDKTYQVAKLANSDTLSEGKPIFISGWPKAGGTGQLVRQFTDGRISGFLDKPLHGYKVSYTNVTRKGMSGAPVVDAAGRVVAVHGMGDSEDARVLESSGLSAEVADKIASLIKPGFNYGIPIKTFLSLAPQEGLYLSLQVENTPAPELGAPYVANAQPDEKDKIENINEVLDTVDKGVETIDRVRNIFRF</sequence>
<dbReference type="EMBL" id="PVWJ01000014">
    <property type="protein sequence ID" value="PSB04319.1"/>
    <property type="molecule type" value="Genomic_DNA"/>
</dbReference>
<dbReference type="Gene3D" id="2.40.10.10">
    <property type="entry name" value="Trypsin-like serine proteases"/>
    <property type="match status" value="2"/>
</dbReference>
<dbReference type="AlphaFoldDB" id="A0A2T1C7U2"/>
<proteinExistence type="predicted"/>
<accession>A0A2T1C7U2</accession>
<organism evidence="1 2">
    <name type="scientific">Merismopedia glauca CCAP 1448/3</name>
    <dbReference type="NCBI Taxonomy" id="1296344"/>
    <lineage>
        <taxon>Bacteria</taxon>
        <taxon>Bacillati</taxon>
        <taxon>Cyanobacteriota</taxon>
        <taxon>Cyanophyceae</taxon>
        <taxon>Synechococcales</taxon>
        <taxon>Merismopediaceae</taxon>
        <taxon>Merismopedia</taxon>
    </lineage>
</organism>
<dbReference type="RefSeq" id="WP_106287442.1">
    <property type="nucleotide sequence ID" value="NZ_CAWNTC010000196.1"/>
</dbReference>
<dbReference type="InterPro" id="IPR043504">
    <property type="entry name" value="Peptidase_S1_PA_chymotrypsin"/>
</dbReference>
<protein>
    <submittedName>
        <fullName evidence="1">Serine protease</fullName>
    </submittedName>
</protein>
<dbReference type="Pfam" id="PF13365">
    <property type="entry name" value="Trypsin_2"/>
    <property type="match status" value="1"/>
</dbReference>